<gene>
    <name evidence="1" type="ORF">SUFG_00034</name>
</gene>
<protein>
    <submittedName>
        <fullName evidence="1">Uncharacterized protein</fullName>
    </submittedName>
</protein>
<dbReference type="RefSeq" id="YP_007675818.1">
    <property type="nucleotide sequence ID" value="NC_020862.2"/>
</dbReference>
<evidence type="ECO:0000313" key="1">
    <source>
        <dbReference type="EMBL" id="AGH07402.1"/>
    </source>
</evidence>
<reference evidence="1 2" key="1">
    <citation type="journal article" date="2014" name="Genome Announc.">
        <title>Genome Sequence of the Sulfitobacter sp. Strain 2047-Infecting Lytic Phage {Phi}CB2047-B.</title>
        <authorList>
            <person name="Ankrah N.Y."/>
            <person name="Budinoff C.R."/>
            <person name="Wilson W.H."/>
            <person name="Wilhelm S.W."/>
            <person name="Buchan A."/>
        </authorList>
    </citation>
    <scope>NUCLEOTIDE SEQUENCE [LARGE SCALE GENOMIC DNA]</scope>
    <source>
        <strain evidence="2">phiCB2047-B</strain>
    </source>
</reference>
<proteinExistence type="predicted"/>
<evidence type="ECO:0000313" key="2">
    <source>
        <dbReference type="Proteomes" id="UP000207593"/>
    </source>
</evidence>
<dbReference type="KEGG" id="vg:15012416"/>
<name>M4PMS3_9CAUD</name>
<sequence length="132" mass="14396">MNRPDLDDMVFVFGSNLSGIHGAGAARYAATNRSAVLGVGEGPTGSCYALPTKGKNISFMPLDTIEKHVNNFLVYAMGNPHQTFQVTQVGCGLGGWTPYEIAPLFLKAPDNCYFDTKWKPILGEDFNYWGTL</sequence>
<organism evidence="1 2">
    <name type="scientific">Sulfitobacter phage phiCB2047-B</name>
    <dbReference type="NCBI Taxonomy" id="754046"/>
    <lineage>
        <taxon>Viruses</taxon>
        <taxon>Duplodnaviria</taxon>
        <taxon>Heunggongvirae</taxon>
        <taxon>Uroviricota</taxon>
        <taxon>Caudoviricetes</taxon>
        <taxon>Schitoviridae</taxon>
        <taxon>Rhodovirinae</taxon>
        <taxon>Raunefjordenvirus</taxon>
        <taxon>Raunefjordenvirus CB2047B</taxon>
    </lineage>
</organism>
<dbReference type="Proteomes" id="UP000207593">
    <property type="component" value="Segment"/>
</dbReference>
<accession>M4PMS3</accession>
<dbReference type="GeneID" id="15012416"/>
<keyword evidence="2" id="KW-1185">Reference proteome</keyword>
<dbReference type="EMBL" id="HQ317387">
    <property type="protein sequence ID" value="AGH07402.1"/>
    <property type="molecule type" value="Genomic_DNA"/>
</dbReference>
<dbReference type="OrthoDB" id="15133at10239"/>